<dbReference type="RefSeq" id="WP_062060982.1">
    <property type="nucleotide sequence ID" value="NZ_CP013264.1"/>
</dbReference>
<gene>
    <name evidence="1" type="ORF">ATN00_00785</name>
</gene>
<organism evidence="1 2">
    <name type="scientific">Sphingobium baderi</name>
    <dbReference type="NCBI Taxonomy" id="1332080"/>
    <lineage>
        <taxon>Bacteria</taxon>
        <taxon>Pseudomonadati</taxon>
        <taxon>Pseudomonadota</taxon>
        <taxon>Alphaproteobacteria</taxon>
        <taxon>Sphingomonadales</taxon>
        <taxon>Sphingomonadaceae</taxon>
        <taxon>Sphingobium</taxon>
    </lineage>
</organism>
<dbReference type="Proteomes" id="UP000056968">
    <property type="component" value="Chromosome"/>
</dbReference>
<dbReference type="AlphaFoldDB" id="A0A0S3EUF6"/>
<proteinExistence type="predicted"/>
<sequence length="67" mass="7703">MTDPHADHLSYYETRAHQERAAAETAATPEIASRHRFLAVEYEAEVRRILKGREALRRQEDAGRSPL</sequence>
<keyword evidence="2" id="KW-1185">Reference proteome</keyword>
<dbReference type="OrthoDB" id="7477297at2"/>
<evidence type="ECO:0000313" key="1">
    <source>
        <dbReference type="EMBL" id="ALR19062.1"/>
    </source>
</evidence>
<dbReference type="EMBL" id="CP013264">
    <property type="protein sequence ID" value="ALR19062.1"/>
    <property type="molecule type" value="Genomic_DNA"/>
</dbReference>
<dbReference type="STRING" id="1332080.ATN00_00785"/>
<name>A0A0S3EUF6_9SPHN</name>
<protein>
    <submittedName>
        <fullName evidence="1">Uncharacterized protein</fullName>
    </submittedName>
</protein>
<dbReference type="KEGG" id="sbd:ATN00_00785"/>
<evidence type="ECO:0000313" key="2">
    <source>
        <dbReference type="Proteomes" id="UP000056968"/>
    </source>
</evidence>
<accession>A0A0S3EUF6</accession>
<reference evidence="1 2" key="1">
    <citation type="submission" date="2015-11" db="EMBL/GenBank/DDBJ databases">
        <title>A Two-component Flavoprotein Monooxygenase System MeaXY Responsible for para-Hydroxylation of 2-Methyl-6-ethylaniline and 2,6-Diethylaniline in Sphingobium baderi DE-13.</title>
        <authorList>
            <person name="Cheng M."/>
            <person name="Meng Q."/>
            <person name="Yang Y."/>
            <person name="Chu C."/>
            <person name="Yan X."/>
            <person name="He J."/>
            <person name="Li S."/>
        </authorList>
    </citation>
    <scope>NUCLEOTIDE SEQUENCE [LARGE SCALE GENOMIC DNA]</scope>
    <source>
        <strain evidence="1 2">DE-13</strain>
    </source>
</reference>